<evidence type="ECO:0000256" key="1">
    <source>
        <dbReference type="ARBA" id="ARBA00008760"/>
    </source>
</evidence>
<dbReference type="GO" id="GO:1990904">
    <property type="term" value="C:ribonucleoprotein complex"/>
    <property type="evidence" value="ECO:0007669"/>
    <property type="project" value="UniProtKB-KW"/>
</dbReference>
<accession>A0ABD2JWF5</accession>
<protein>
    <recommendedName>
        <fullName evidence="4">Large ribosomal subunit protein bL28m</fullName>
    </recommendedName>
    <alternativeName>
        <fullName evidence="5">39S ribosomal protein L28, mitochondrial</fullName>
    </alternativeName>
</protein>
<evidence type="ECO:0000256" key="4">
    <source>
        <dbReference type="ARBA" id="ARBA00035269"/>
    </source>
</evidence>
<dbReference type="SUPFAM" id="SSF143800">
    <property type="entry name" value="L28p-like"/>
    <property type="match status" value="1"/>
</dbReference>
<keyword evidence="2" id="KW-0689">Ribosomal protein</keyword>
<sequence>MSFAKSCSLAKHCKPLTAAPPRPVITWDKHERIRRNKEIWDNPKSVVHRLPRHYQERYWKNVVLADQTAVNYKVPPFRFYWDSHRKIELETEYFPILPIYCPEMDQGLWAGEGIIKGYSESDPKIKKKILPRNWLPRLWIPHLNLVPLYSEVLDKYFKVTVTERLLRAVDKHFGFDLYLLETPDIDINSRLGLDLKRLILVKLAEKSYYPDDEERREYICDKYADYVLPLEEADWYGLELNTACRKLQDLEDNTRAQPMKYAFEKELMAQLQREAAAADGTEKQRQPTKLVG</sequence>
<dbReference type="PANTHER" id="PTHR13528">
    <property type="entry name" value="39S RIBOSOMAL PROTEIN L28, MITOCHONDRIAL"/>
    <property type="match status" value="1"/>
</dbReference>
<dbReference type="EMBL" id="JBICCN010000086">
    <property type="protein sequence ID" value="KAL3094749.1"/>
    <property type="molecule type" value="Genomic_DNA"/>
</dbReference>
<name>A0ABD2JWF5_HETSC</name>
<dbReference type="AlphaFoldDB" id="A0ABD2JWF5"/>
<gene>
    <name evidence="6" type="ORF">niasHS_006044</name>
</gene>
<dbReference type="InterPro" id="IPR034704">
    <property type="entry name" value="Ribosomal_bL28/bL31-like_sf"/>
</dbReference>
<comment type="caution">
    <text evidence="6">The sequence shown here is derived from an EMBL/GenBank/DDBJ whole genome shotgun (WGS) entry which is preliminary data.</text>
</comment>
<organism evidence="6 7">
    <name type="scientific">Heterodera schachtii</name>
    <name type="common">Sugarbeet cyst nematode worm</name>
    <name type="synonym">Tylenchus schachtii</name>
    <dbReference type="NCBI Taxonomy" id="97005"/>
    <lineage>
        <taxon>Eukaryota</taxon>
        <taxon>Metazoa</taxon>
        <taxon>Ecdysozoa</taxon>
        <taxon>Nematoda</taxon>
        <taxon>Chromadorea</taxon>
        <taxon>Rhabditida</taxon>
        <taxon>Tylenchina</taxon>
        <taxon>Tylenchomorpha</taxon>
        <taxon>Tylenchoidea</taxon>
        <taxon>Heteroderidae</taxon>
        <taxon>Heteroderinae</taxon>
        <taxon>Heterodera</taxon>
    </lineage>
</organism>
<dbReference type="Proteomes" id="UP001620645">
    <property type="component" value="Unassembled WGS sequence"/>
</dbReference>
<reference evidence="6 7" key="1">
    <citation type="submission" date="2024-10" db="EMBL/GenBank/DDBJ databases">
        <authorList>
            <person name="Kim D."/>
        </authorList>
    </citation>
    <scope>NUCLEOTIDE SEQUENCE [LARGE SCALE GENOMIC DNA]</scope>
    <source>
        <strain evidence="6">Taebaek</strain>
    </source>
</reference>
<keyword evidence="7" id="KW-1185">Reference proteome</keyword>
<evidence type="ECO:0000256" key="3">
    <source>
        <dbReference type="ARBA" id="ARBA00023274"/>
    </source>
</evidence>
<comment type="similarity">
    <text evidence="1">Belongs to the bacterial ribosomal protein bL28 family.</text>
</comment>
<evidence type="ECO:0000256" key="5">
    <source>
        <dbReference type="ARBA" id="ARBA00035538"/>
    </source>
</evidence>
<proteinExistence type="inferred from homology"/>
<dbReference type="InterPro" id="IPR026569">
    <property type="entry name" value="Ribosomal_bL28"/>
</dbReference>
<evidence type="ECO:0000256" key="2">
    <source>
        <dbReference type="ARBA" id="ARBA00022980"/>
    </source>
</evidence>
<keyword evidence="3" id="KW-0687">Ribonucleoprotein</keyword>
<evidence type="ECO:0000313" key="7">
    <source>
        <dbReference type="Proteomes" id="UP001620645"/>
    </source>
</evidence>
<dbReference type="PANTHER" id="PTHR13528:SF2">
    <property type="entry name" value="LARGE RIBOSOMAL SUBUNIT PROTEIN BL28M"/>
    <property type="match status" value="1"/>
</dbReference>
<evidence type="ECO:0000313" key="6">
    <source>
        <dbReference type="EMBL" id="KAL3094749.1"/>
    </source>
</evidence>
<dbReference type="GO" id="GO:0005840">
    <property type="term" value="C:ribosome"/>
    <property type="evidence" value="ECO:0007669"/>
    <property type="project" value="UniProtKB-KW"/>
</dbReference>